<organism evidence="1 2">
    <name type="scientific">Hypoxylon rubiginosum</name>
    <dbReference type="NCBI Taxonomy" id="110542"/>
    <lineage>
        <taxon>Eukaryota</taxon>
        <taxon>Fungi</taxon>
        <taxon>Dikarya</taxon>
        <taxon>Ascomycota</taxon>
        <taxon>Pezizomycotina</taxon>
        <taxon>Sordariomycetes</taxon>
        <taxon>Xylariomycetidae</taxon>
        <taxon>Xylariales</taxon>
        <taxon>Hypoxylaceae</taxon>
        <taxon>Hypoxylon</taxon>
    </lineage>
</organism>
<evidence type="ECO:0000313" key="1">
    <source>
        <dbReference type="EMBL" id="KAI6084989.1"/>
    </source>
</evidence>
<name>A0ACC0CX61_9PEZI</name>
<dbReference type="EMBL" id="MU394330">
    <property type="protein sequence ID" value="KAI6084989.1"/>
    <property type="molecule type" value="Genomic_DNA"/>
</dbReference>
<dbReference type="Proteomes" id="UP001497680">
    <property type="component" value="Unassembled WGS sequence"/>
</dbReference>
<gene>
    <name evidence="1" type="ORF">F4821DRAFT_241668</name>
</gene>
<keyword evidence="2" id="KW-1185">Reference proteome</keyword>
<accession>A0ACC0CX61</accession>
<sequence length="857" mass="95154">MMSSDNMDLAARSIDLLTALGNTANSPNSVIRTAVELGRWLGRERLNENELQFCFQQARSLVLPNETCDSFYQRILVSSPPRSATIFVTVQASGSLGRLIANDLNLRWLTSTISGLFQFHSERFISDAICTFMIQARRPAKEAFLTKRQLCSNTDRVKIQPVLEKIISSIWFYVVNSGTIKSGMNKLLPLPEELENAGVEGRHLESYELGTVLAQLWRCEGELIIDSEHLLKNLTSWLLYHFTGHIRVVVKGQVLYSQSTGDPTDAKRIEIRVRPSSSASSRESTATSNELNIYTLVAGNLQSLFRAPYSHSPDIINSEPRTRSKLYHTSIRYPEMTTGRDSIKALVRTTAVYIVDWILKLPVLKSLDLPPHLVFEVNPKQVNPTSDNTTRLANLLARYPSIFNLGWPEYSISKFVYAEPVAGDDDRSNLFSHNDGEHNAPDNSYMNWVKGLQEPQLKTVLEHYPILRDALREVKKSCHCWSCRNNIAAKQLAIFRGCLQHTALIEIMQLIAHAIADGFGCDDVSAVSNIDLEHLGVLEILGIISEGQVRWNDWFTIVARAYLGCPPPTKTNPEMSHVVDAMPQMKGLSANYTPTVLAVQYGGIAVVAPWIDMSINLCQTKPFAIETVVGRIGIPVEDSEQIKMQNIEGDFAVIEARDAENLEGDKKRLQVGAKRPSEAAIRQDNTAVDIDVILVNSAPSRYQLWLRVSTTAHSRLINPSSAMRNACRLDTKVVCNHHDETPCDNDTSGPVLVRTHGFNEVLSLWGPESASATTSPPETPIVTASPSCDSYKKLNTVLSFADSLPIILSPDTACFPCITERAQRIIKSESGLLTNGFVIAASDNIDGLRRTRAIMAP</sequence>
<proteinExistence type="predicted"/>
<comment type="caution">
    <text evidence="1">The sequence shown here is derived from an EMBL/GenBank/DDBJ whole genome shotgun (WGS) entry which is preliminary data.</text>
</comment>
<reference evidence="1 2" key="1">
    <citation type="journal article" date="2022" name="New Phytol.">
        <title>Ecological generalism drives hyperdiversity of secondary metabolite gene clusters in xylarialean endophytes.</title>
        <authorList>
            <person name="Franco M.E.E."/>
            <person name="Wisecaver J.H."/>
            <person name="Arnold A.E."/>
            <person name="Ju Y.M."/>
            <person name="Slot J.C."/>
            <person name="Ahrendt S."/>
            <person name="Moore L.P."/>
            <person name="Eastman K.E."/>
            <person name="Scott K."/>
            <person name="Konkel Z."/>
            <person name="Mondo S.J."/>
            <person name="Kuo A."/>
            <person name="Hayes R.D."/>
            <person name="Haridas S."/>
            <person name="Andreopoulos B."/>
            <person name="Riley R."/>
            <person name="LaButti K."/>
            <person name="Pangilinan J."/>
            <person name="Lipzen A."/>
            <person name="Amirebrahimi M."/>
            <person name="Yan J."/>
            <person name="Adam C."/>
            <person name="Keymanesh K."/>
            <person name="Ng V."/>
            <person name="Louie K."/>
            <person name="Northen T."/>
            <person name="Drula E."/>
            <person name="Henrissat B."/>
            <person name="Hsieh H.M."/>
            <person name="Youens-Clark K."/>
            <person name="Lutzoni F."/>
            <person name="Miadlikowska J."/>
            <person name="Eastwood D.C."/>
            <person name="Hamelin R.C."/>
            <person name="Grigoriev I.V."/>
            <person name="U'Ren J.M."/>
        </authorList>
    </citation>
    <scope>NUCLEOTIDE SEQUENCE [LARGE SCALE GENOMIC DNA]</scope>
    <source>
        <strain evidence="1 2">ER1909</strain>
    </source>
</reference>
<protein>
    <submittedName>
        <fullName evidence="1">Uncharacterized protein</fullName>
    </submittedName>
</protein>
<evidence type="ECO:0000313" key="2">
    <source>
        <dbReference type="Proteomes" id="UP001497680"/>
    </source>
</evidence>